<dbReference type="PIRSF" id="PIRSF002889">
    <property type="entry name" value="Rod_FlgB"/>
    <property type="match status" value="1"/>
</dbReference>
<evidence type="ECO:0000256" key="3">
    <source>
        <dbReference type="ARBA" id="ARBA00023143"/>
    </source>
</evidence>
<comment type="subcellular location">
    <subcellularLocation>
        <location evidence="1">Bacterial flagellum basal body</location>
    </subcellularLocation>
</comment>
<organism evidence="5">
    <name type="scientific">mine drainage metagenome</name>
    <dbReference type="NCBI Taxonomy" id="410659"/>
    <lineage>
        <taxon>unclassified sequences</taxon>
        <taxon>metagenomes</taxon>
        <taxon>ecological metagenomes</taxon>
    </lineage>
</organism>
<evidence type="ECO:0000259" key="4">
    <source>
        <dbReference type="Pfam" id="PF00460"/>
    </source>
</evidence>
<accession>E6QMC1</accession>
<dbReference type="GO" id="GO:0030694">
    <property type="term" value="C:bacterial-type flagellum basal body, rod"/>
    <property type="evidence" value="ECO:0007669"/>
    <property type="project" value="InterPro"/>
</dbReference>
<gene>
    <name evidence="5" type="ORF">CARN6_1852</name>
</gene>
<dbReference type="EMBL" id="CABQ01000212">
    <property type="protein sequence ID" value="CBI08392.1"/>
    <property type="molecule type" value="Genomic_DNA"/>
</dbReference>
<protein>
    <submittedName>
        <fullName evidence="5">Putative flagellar basal-body rod protein FlgB</fullName>
    </submittedName>
</protein>
<dbReference type="InterPro" id="IPR006300">
    <property type="entry name" value="FlgB"/>
</dbReference>
<evidence type="ECO:0000313" key="5">
    <source>
        <dbReference type="EMBL" id="CBI08392.1"/>
    </source>
</evidence>
<proteinExistence type="inferred from homology"/>
<comment type="similarity">
    <text evidence="2">Belongs to the flagella basal body rod proteins family.</text>
</comment>
<dbReference type="InterPro" id="IPR019776">
    <property type="entry name" value="Flagellar_basal_body_rod_CS"/>
</dbReference>
<comment type="caution">
    <text evidence="5">The sequence shown here is derived from an EMBL/GenBank/DDBJ whole genome shotgun (WGS) entry which is preliminary data.</text>
</comment>
<dbReference type="GO" id="GO:0071973">
    <property type="term" value="P:bacterial-type flagellum-dependent cell motility"/>
    <property type="evidence" value="ECO:0007669"/>
    <property type="project" value="InterPro"/>
</dbReference>
<keyword evidence="5" id="KW-0282">Flagellum</keyword>
<dbReference type="AlphaFoldDB" id="E6QMC1"/>
<evidence type="ECO:0000256" key="2">
    <source>
        <dbReference type="ARBA" id="ARBA00009677"/>
    </source>
</evidence>
<keyword evidence="5" id="KW-0966">Cell projection</keyword>
<name>E6QMC1_9ZZZZ</name>
<sequence>MQLETTLSDELARYLDLSTRQIQITAANMANIDTPGYRTVGMDFEAEMAAALANDGQDEVEPKVEEVGGLVVRPDGNNVSMDREGMQMAEAQLKFRTGVALMRREYTRIFDAIHAGK</sequence>
<reference evidence="5" key="1">
    <citation type="submission" date="2009-10" db="EMBL/GenBank/DDBJ databases">
        <title>Diversity of trophic interactions inside an arsenic-rich microbial ecosystem.</title>
        <authorList>
            <person name="Bertin P.N."/>
            <person name="Heinrich-Salmeron A."/>
            <person name="Pelletier E."/>
            <person name="Goulhen-Chollet F."/>
            <person name="Arsene-Ploetze F."/>
            <person name="Gallien S."/>
            <person name="Calteau A."/>
            <person name="Vallenet D."/>
            <person name="Casiot C."/>
            <person name="Chane-Woon-Ming B."/>
            <person name="Giloteaux L."/>
            <person name="Barakat M."/>
            <person name="Bonnefoy V."/>
            <person name="Bruneel O."/>
            <person name="Chandler M."/>
            <person name="Cleiss J."/>
            <person name="Duran R."/>
            <person name="Elbaz-Poulichet F."/>
            <person name="Fonknechten N."/>
            <person name="Lauga B."/>
            <person name="Mornico D."/>
            <person name="Ortet P."/>
            <person name="Schaeffer C."/>
            <person name="Siguier P."/>
            <person name="Alexander Thil Smith A."/>
            <person name="Van Dorsselaer A."/>
            <person name="Weissenbach J."/>
            <person name="Medigue C."/>
            <person name="Le Paslier D."/>
        </authorList>
    </citation>
    <scope>NUCLEOTIDE SEQUENCE</scope>
</reference>
<dbReference type="Pfam" id="PF00460">
    <property type="entry name" value="Flg_bb_rod"/>
    <property type="match status" value="1"/>
</dbReference>
<evidence type="ECO:0000256" key="1">
    <source>
        <dbReference type="ARBA" id="ARBA00004117"/>
    </source>
</evidence>
<keyword evidence="3" id="KW-0975">Bacterial flagellum</keyword>
<dbReference type="InterPro" id="IPR001444">
    <property type="entry name" value="Flag_bb_rod_N"/>
</dbReference>
<dbReference type="PROSITE" id="PS00588">
    <property type="entry name" value="FLAGELLA_BB_ROD"/>
    <property type="match status" value="1"/>
</dbReference>
<feature type="domain" description="Flagellar basal body rod protein N-terminal" evidence="4">
    <location>
        <begin position="20"/>
        <end position="38"/>
    </location>
</feature>
<keyword evidence="5" id="KW-0969">Cilium</keyword>